<dbReference type="Gene3D" id="3.40.50.720">
    <property type="entry name" value="NAD(P)-binding Rossmann-like Domain"/>
    <property type="match status" value="1"/>
</dbReference>
<protein>
    <recommendedName>
        <fullName evidence="4">NEDD8-activating enzyme E1 regulatory subunit</fullName>
    </recommendedName>
</protein>
<comment type="pathway">
    <text evidence="1 4">Protein modification; protein neddylation.</text>
</comment>
<dbReference type="InterPro" id="IPR030667">
    <property type="entry name" value="APP-BP1"/>
</dbReference>
<feature type="domain" description="THIF-type NAD/FAD binding fold" evidence="5">
    <location>
        <begin position="21"/>
        <end position="528"/>
    </location>
</feature>
<dbReference type="InterPro" id="IPR045886">
    <property type="entry name" value="ThiF/MoeB/HesA"/>
</dbReference>
<gene>
    <name evidence="6" type="ORF">B0I35DRAFT_407368</name>
</gene>
<evidence type="ECO:0000256" key="1">
    <source>
        <dbReference type="ARBA" id="ARBA00005032"/>
    </source>
</evidence>
<dbReference type="UniPathway" id="UPA00885"/>
<comment type="similarity">
    <text evidence="2 4">Belongs to the ubiquitin-activating E1 family. ULA1 subfamily.</text>
</comment>
<keyword evidence="3 4" id="KW-0833">Ubl conjugation pathway</keyword>
<evidence type="ECO:0000313" key="7">
    <source>
        <dbReference type="Proteomes" id="UP000813444"/>
    </source>
</evidence>
<evidence type="ECO:0000256" key="2">
    <source>
        <dbReference type="ARBA" id="ARBA00006868"/>
    </source>
</evidence>
<dbReference type="Pfam" id="PF00899">
    <property type="entry name" value="ThiF"/>
    <property type="match status" value="1"/>
</dbReference>
<dbReference type="SUPFAM" id="SSF69572">
    <property type="entry name" value="Activating enzymes of the ubiquitin-like proteins"/>
    <property type="match status" value="1"/>
</dbReference>
<dbReference type="AlphaFoldDB" id="A0A8K0T0B6"/>
<dbReference type="OrthoDB" id="1708823at2759"/>
<dbReference type="InterPro" id="IPR035985">
    <property type="entry name" value="Ubiquitin-activating_enz"/>
</dbReference>
<comment type="function">
    <text evidence="4">Regulatory subunit of the dimeric UBA3-ULA1 E1 enzyme.</text>
</comment>
<dbReference type="Gene3D" id="3.40.50.12550">
    <property type="entry name" value="Ubiquitin-activating enzyme E1, inactive adenylation domain, subdomain 2"/>
    <property type="match status" value="1"/>
</dbReference>
<dbReference type="PIRSF" id="PIRSF039099">
    <property type="entry name" value="APP-BP1"/>
    <property type="match status" value="1"/>
</dbReference>
<dbReference type="InterPro" id="IPR000594">
    <property type="entry name" value="ThiF_NAD_FAD-bd"/>
</dbReference>
<dbReference type="GO" id="GO:0005737">
    <property type="term" value="C:cytoplasm"/>
    <property type="evidence" value="ECO:0007669"/>
    <property type="project" value="TreeGrafter"/>
</dbReference>
<dbReference type="EMBL" id="JAGPNK010000004">
    <property type="protein sequence ID" value="KAH7322961.1"/>
    <property type="molecule type" value="Genomic_DNA"/>
</dbReference>
<evidence type="ECO:0000256" key="4">
    <source>
        <dbReference type="PIRNR" id="PIRNR039099"/>
    </source>
</evidence>
<reference evidence="6" key="1">
    <citation type="journal article" date="2021" name="Nat. Commun.">
        <title>Genetic determinants of endophytism in the Arabidopsis root mycobiome.</title>
        <authorList>
            <person name="Mesny F."/>
            <person name="Miyauchi S."/>
            <person name="Thiergart T."/>
            <person name="Pickel B."/>
            <person name="Atanasova L."/>
            <person name="Karlsson M."/>
            <person name="Huettel B."/>
            <person name="Barry K.W."/>
            <person name="Haridas S."/>
            <person name="Chen C."/>
            <person name="Bauer D."/>
            <person name="Andreopoulos W."/>
            <person name="Pangilinan J."/>
            <person name="LaButti K."/>
            <person name="Riley R."/>
            <person name="Lipzen A."/>
            <person name="Clum A."/>
            <person name="Drula E."/>
            <person name="Henrissat B."/>
            <person name="Kohler A."/>
            <person name="Grigoriev I.V."/>
            <person name="Martin F.M."/>
            <person name="Hacquard S."/>
        </authorList>
    </citation>
    <scope>NUCLEOTIDE SEQUENCE</scope>
    <source>
        <strain evidence="6">MPI-CAGE-CH-0235</strain>
    </source>
</reference>
<comment type="caution">
    <text evidence="6">The sequence shown here is derived from an EMBL/GenBank/DDBJ whole genome shotgun (WGS) entry which is preliminary data.</text>
</comment>
<sequence length="531" mass="57974">MAEVVSTPPVLHAPSEKEKKYDRQLRLWAATGQAALENANILLVNNTGPGTVGVEMLKNLVLPGIGRFTIADEAVVGDADLGVNFFLDESSRGKSRAQCCMELLNELNPDVQGDWFPKSQEPFNLAGLLEFSSQFTIIIYALPLPAETIDLIHEYGRHHRIPAIAVHCVGFYAYFTVHLPGVFPIVDTHPDETATTDLRLLSPWPELSNFAEEMTENLGNLSHHDHGHVPMVALLLHFLEAWKREHQGKPPTAYADKVAFRKLVSDAMRTDNPEGGEENFEEAVAAVMKHIVQPPLSSSLKEVFEYEHDTEGPRSSFWVIADAVKQFYAQQGRLPVPGGLPDMKAQSDVYIKLQNIYKAQARRDAAEVLGLVRSSPGGADIDAAEVELFCTNAKFIKLVNSAHRGKPDIQKLVEQELGNDVIAMAAGPEMPMSLIPIYLALTATSHVASATPQDIVASACNRAPAAVGNTRVEQAAQEVARAAGGELHNIAAVMGGMVAQEVIKVVTQQYVPVDNTCIFDGIESRCQVLRL</sequence>
<proteinExistence type="inferred from homology"/>
<accession>A0A8K0T0B6</accession>
<name>A0A8K0T0B6_9HYPO</name>
<keyword evidence="7" id="KW-1185">Reference proteome</keyword>
<dbReference type="PANTHER" id="PTHR10953:SF29">
    <property type="entry name" value="NEDD8-ACTIVATING ENZYME E1 REGULATORY SUBUNIT"/>
    <property type="match status" value="1"/>
</dbReference>
<evidence type="ECO:0000256" key="3">
    <source>
        <dbReference type="ARBA" id="ARBA00022786"/>
    </source>
</evidence>
<evidence type="ECO:0000259" key="5">
    <source>
        <dbReference type="Pfam" id="PF00899"/>
    </source>
</evidence>
<organism evidence="6 7">
    <name type="scientific">Stachybotrys elegans</name>
    <dbReference type="NCBI Taxonomy" id="80388"/>
    <lineage>
        <taxon>Eukaryota</taxon>
        <taxon>Fungi</taxon>
        <taxon>Dikarya</taxon>
        <taxon>Ascomycota</taxon>
        <taxon>Pezizomycotina</taxon>
        <taxon>Sordariomycetes</taxon>
        <taxon>Hypocreomycetidae</taxon>
        <taxon>Hypocreales</taxon>
        <taxon>Stachybotryaceae</taxon>
        <taxon>Stachybotrys</taxon>
    </lineage>
</organism>
<dbReference type="Proteomes" id="UP000813444">
    <property type="component" value="Unassembled WGS sequence"/>
</dbReference>
<dbReference type="GO" id="GO:0019781">
    <property type="term" value="F:NEDD8 activating enzyme activity"/>
    <property type="evidence" value="ECO:0007669"/>
    <property type="project" value="UniProtKB-UniRule"/>
</dbReference>
<dbReference type="PANTHER" id="PTHR10953">
    <property type="entry name" value="UBIQUITIN-ACTIVATING ENZYME E1"/>
    <property type="match status" value="1"/>
</dbReference>
<dbReference type="GO" id="GO:0045116">
    <property type="term" value="P:protein neddylation"/>
    <property type="evidence" value="ECO:0007669"/>
    <property type="project" value="UniProtKB-UniRule"/>
</dbReference>
<evidence type="ECO:0000313" key="6">
    <source>
        <dbReference type="EMBL" id="KAH7322961.1"/>
    </source>
</evidence>